<dbReference type="Pfam" id="PF18560">
    <property type="entry name" value="Lectin_like"/>
    <property type="match status" value="1"/>
</dbReference>
<dbReference type="Pfam" id="PF00112">
    <property type="entry name" value="Peptidase_C1"/>
    <property type="match status" value="1"/>
</dbReference>
<dbReference type="SMART" id="SM00645">
    <property type="entry name" value="Pept_C1"/>
    <property type="match status" value="1"/>
</dbReference>
<protein>
    <submittedName>
        <fullName evidence="4">Cell surface protein</fullName>
    </submittedName>
</protein>
<dbReference type="EMBL" id="CP009509">
    <property type="protein sequence ID" value="AKB40066.1"/>
    <property type="molecule type" value="Genomic_DNA"/>
</dbReference>
<organism evidence="4 5">
    <name type="scientific">Methanosarcina mazei WWM610</name>
    <dbReference type="NCBI Taxonomy" id="1434117"/>
    <lineage>
        <taxon>Archaea</taxon>
        <taxon>Methanobacteriati</taxon>
        <taxon>Methanobacteriota</taxon>
        <taxon>Stenosarchaea group</taxon>
        <taxon>Methanomicrobia</taxon>
        <taxon>Methanosarcinales</taxon>
        <taxon>Methanosarcinaceae</taxon>
        <taxon>Methanosarcina</taxon>
    </lineage>
</organism>
<dbReference type="PANTHER" id="PTHR12411">
    <property type="entry name" value="CYSTEINE PROTEASE FAMILY C1-RELATED"/>
    <property type="match status" value="1"/>
</dbReference>
<dbReference type="InterPro" id="IPR022409">
    <property type="entry name" value="PKD/Chitinase_dom"/>
</dbReference>
<dbReference type="CDD" id="cd02619">
    <property type="entry name" value="Peptidase_C1"/>
    <property type="match status" value="1"/>
</dbReference>
<dbReference type="FunFam" id="2.60.40.10:FF:000270">
    <property type="entry name" value="Cell surface protein"/>
    <property type="match status" value="1"/>
</dbReference>
<dbReference type="InterPro" id="IPR025660">
    <property type="entry name" value="Pept_his_AS"/>
</dbReference>
<evidence type="ECO:0000259" key="3">
    <source>
        <dbReference type="PROSITE" id="PS50093"/>
    </source>
</evidence>
<feature type="domain" description="PKD" evidence="3">
    <location>
        <begin position="538"/>
        <end position="577"/>
    </location>
</feature>
<dbReference type="CDD" id="cd00146">
    <property type="entry name" value="PKD"/>
    <property type="match status" value="1"/>
</dbReference>
<comment type="similarity">
    <text evidence="1">Belongs to the peptidase C1 family.</text>
</comment>
<dbReference type="PROSITE" id="PS50093">
    <property type="entry name" value="PKD"/>
    <property type="match status" value="1"/>
</dbReference>
<sequence>MKKINSFLLSMIILFSSLSISPNLAAGSAENLEPPLNSTSISDTAIEEAPLNPEFLNPGKSESLEPVSSCDYGHASGPGYTPPPVNIPALSQKGGKLLLRAQGSELPSTYDLREQGRITSVKNQGDTGSCWAFSSLASLESYILGTEGNSRDFSENNMKNLVTRYYSDGFDLTPDNGGNSFIAMAYLTRWSGPVNESADPYNENSVNSPAGLPVQKHVQEVVVLPERTGPLDNELIKRALMDKGAVFSTICWNLPDYHDKNYTYRYTGSNSANHAITIVGWDDSFDRHRFKQVPSGNGAFIVKNSWGESWGEDGYFYISYYDTSIGYRENAVFTASEKENFDYIYQYDPLGWITQIGYSELTAWGSNVFTTERNEKLEAIGFYTTDLNTAYEIYVYKNPTNGPINSLKNYAVKESGTCSFPGYHTHILNSPVNLIPGEKFSVVIKCRNPSYVYPLAVEKQYLDYSSKAQANPGESYVSRDGNSWKDLTSVVEYAETNLCIKAFTTVNELPEAGFSSNITSWVSPLTVQFTDLSTGALSWEWDFNGDGITDSTTKNPVCTYTSYGNYTVSLNASNRKGFDTEIKPGYITVSPLSIISSSPGGNITTYEGERQEFNISTNHNTSANWYVNGTKKLTETGVKSSSYSESTLFPGTYDVTVLVITGNENVMLTWNWTVVDWNPWDDLTSLDGKNISTEELQEAIHIYKNGLPIPGTETKLTDEGLIKLIRLWKEGAAN</sequence>
<feature type="region of interest" description="Disordered" evidence="2">
    <location>
        <begin position="57"/>
        <end position="86"/>
    </location>
</feature>
<dbReference type="InterPro" id="IPR000668">
    <property type="entry name" value="Peptidase_C1A_C"/>
</dbReference>
<dbReference type="GO" id="GO:0008234">
    <property type="term" value="F:cysteine-type peptidase activity"/>
    <property type="evidence" value="ECO:0007669"/>
    <property type="project" value="InterPro"/>
</dbReference>
<dbReference type="InterPro" id="IPR000169">
    <property type="entry name" value="Pept_cys_AS"/>
</dbReference>
<dbReference type="InterPro" id="IPR013128">
    <property type="entry name" value="Peptidase_C1A"/>
</dbReference>
<dbReference type="InterPro" id="IPR040528">
    <property type="entry name" value="Lectin-like"/>
</dbReference>
<dbReference type="SUPFAM" id="SSF54001">
    <property type="entry name" value="Cysteine proteinases"/>
    <property type="match status" value="1"/>
</dbReference>
<gene>
    <name evidence="4" type="ORF">MSMAW_1075</name>
</gene>
<proteinExistence type="inferred from homology"/>
<evidence type="ECO:0000256" key="1">
    <source>
        <dbReference type="ARBA" id="ARBA00008455"/>
    </source>
</evidence>
<dbReference type="Pfam" id="PF18911">
    <property type="entry name" value="PKD_4"/>
    <property type="match status" value="1"/>
</dbReference>
<evidence type="ECO:0000313" key="4">
    <source>
        <dbReference type="EMBL" id="AKB40066.1"/>
    </source>
</evidence>
<dbReference type="SUPFAM" id="SSF49299">
    <property type="entry name" value="PKD domain"/>
    <property type="match status" value="1"/>
</dbReference>
<name>A0A0E3LF32_METMZ</name>
<dbReference type="PATRIC" id="fig|1434117.4.peg.1351"/>
<dbReference type="InterPro" id="IPR013783">
    <property type="entry name" value="Ig-like_fold"/>
</dbReference>
<dbReference type="InterPro" id="IPR035986">
    <property type="entry name" value="PKD_dom_sf"/>
</dbReference>
<dbReference type="Proteomes" id="UP000033058">
    <property type="component" value="Chromosome"/>
</dbReference>
<reference evidence="4 5" key="1">
    <citation type="submission" date="2014-07" db="EMBL/GenBank/DDBJ databases">
        <title>Methanogenic archaea and the global carbon cycle.</title>
        <authorList>
            <person name="Henriksen J.R."/>
            <person name="Luke J."/>
            <person name="Reinhart S."/>
            <person name="Benedict M.N."/>
            <person name="Youngblut N.D."/>
            <person name="Metcalf M.E."/>
            <person name="Whitaker R.J."/>
            <person name="Metcalf W.W."/>
        </authorList>
    </citation>
    <scope>NUCLEOTIDE SEQUENCE [LARGE SCALE GENOMIC DNA]</scope>
    <source>
        <strain evidence="4 5">WWM610</strain>
    </source>
</reference>
<evidence type="ECO:0000313" key="5">
    <source>
        <dbReference type="Proteomes" id="UP000033058"/>
    </source>
</evidence>
<dbReference type="AlphaFoldDB" id="A0A0E3LF32"/>
<dbReference type="Gene3D" id="2.60.40.10">
    <property type="entry name" value="Immunoglobulins"/>
    <property type="match status" value="1"/>
</dbReference>
<dbReference type="HOGENOM" id="CLU_021680_0_1_2"/>
<accession>A0A0E3LF32</accession>
<dbReference type="InterPro" id="IPR000601">
    <property type="entry name" value="PKD_dom"/>
</dbReference>
<dbReference type="PROSITE" id="PS00639">
    <property type="entry name" value="THIOL_PROTEASE_HIS"/>
    <property type="match status" value="1"/>
</dbReference>
<dbReference type="Gene3D" id="3.90.70.10">
    <property type="entry name" value="Cysteine proteinases"/>
    <property type="match status" value="1"/>
</dbReference>
<dbReference type="PROSITE" id="PS00139">
    <property type="entry name" value="THIOL_PROTEASE_CYS"/>
    <property type="match status" value="1"/>
</dbReference>
<dbReference type="SMART" id="SM00089">
    <property type="entry name" value="PKD"/>
    <property type="match status" value="1"/>
</dbReference>
<evidence type="ECO:0000256" key="2">
    <source>
        <dbReference type="SAM" id="MobiDB-lite"/>
    </source>
</evidence>
<dbReference type="GO" id="GO:0006508">
    <property type="term" value="P:proteolysis"/>
    <property type="evidence" value="ECO:0007669"/>
    <property type="project" value="InterPro"/>
</dbReference>
<dbReference type="InterPro" id="IPR038765">
    <property type="entry name" value="Papain-like_cys_pep_sf"/>
</dbReference>